<evidence type="ECO:0000313" key="3">
    <source>
        <dbReference type="Proteomes" id="UP001185092"/>
    </source>
</evidence>
<dbReference type="AlphaFoldDB" id="A0AAE3XQ26"/>
<comment type="cofactor">
    <cofactor evidence="1">
        <name>Fe(2+)</name>
        <dbReference type="ChEBI" id="CHEBI:29033"/>
    </cofactor>
</comment>
<keyword evidence="2" id="KW-0560">Oxidoreductase</keyword>
<sequence>MREYKEQLNENGFSTTDSLYGDHEIQLLKNIIDEWQASNMESDGSSQVFSIRRLIKKIPSLLPVLLNDKLKQLVTELGGEDFFLVKAIYFDKPENFNWFVSYHQDLSITVDRKHDASGYTKWTSKHGQIGVIPPQDILENIFTIRIHLDDTDNSNGALRVIPKSHSKGIRKFTELDALEKDTEVLCPVNEGEAMLMKPLSFHASSKSNMTHRRRVMHLEFSNQDLKVPLNWGEKELLFFR</sequence>
<dbReference type="GO" id="GO:0016706">
    <property type="term" value="F:2-oxoglutarate-dependent dioxygenase activity"/>
    <property type="evidence" value="ECO:0007669"/>
    <property type="project" value="UniProtKB-ARBA"/>
</dbReference>
<gene>
    <name evidence="2" type="ORF">HNQ88_003056</name>
</gene>
<name>A0AAE3XQ26_9BACT</name>
<accession>A0AAE3XQ26</accession>
<dbReference type="InterPro" id="IPR008775">
    <property type="entry name" value="Phytyl_CoA_dOase-like"/>
</dbReference>
<reference evidence="2" key="1">
    <citation type="submission" date="2023-07" db="EMBL/GenBank/DDBJ databases">
        <title>Genomic Encyclopedia of Type Strains, Phase IV (KMG-IV): sequencing the most valuable type-strain genomes for metagenomic binning, comparative biology and taxonomic classification.</title>
        <authorList>
            <person name="Goeker M."/>
        </authorList>
    </citation>
    <scope>NUCLEOTIDE SEQUENCE</scope>
    <source>
        <strain evidence="2">DSM 26174</strain>
    </source>
</reference>
<keyword evidence="2" id="KW-0223">Dioxygenase</keyword>
<proteinExistence type="predicted"/>
<dbReference type="Gene3D" id="2.60.120.620">
    <property type="entry name" value="q2cbj1_9rhob like domain"/>
    <property type="match status" value="1"/>
</dbReference>
<evidence type="ECO:0000256" key="1">
    <source>
        <dbReference type="ARBA" id="ARBA00001954"/>
    </source>
</evidence>
<dbReference type="EMBL" id="JAVDQD010000003">
    <property type="protein sequence ID" value="MDR6240008.1"/>
    <property type="molecule type" value="Genomic_DNA"/>
</dbReference>
<evidence type="ECO:0000313" key="2">
    <source>
        <dbReference type="EMBL" id="MDR6240008.1"/>
    </source>
</evidence>
<dbReference type="GO" id="GO:0005506">
    <property type="term" value="F:iron ion binding"/>
    <property type="evidence" value="ECO:0007669"/>
    <property type="project" value="UniProtKB-ARBA"/>
</dbReference>
<dbReference type="SUPFAM" id="SSF51197">
    <property type="entry name" value="Clavaminate synthase-like"/>
    <property type="match status" value="1"/>
</dbReference>
<dbReference type="RefSeq" id="WP_309939826.1">
    <property type="nucleotide sequence ID" value="NZ_AP025305.1"/>
</dbReference>
<keyword evidence="3" id="KW-1185">Reference proteome</keyword>
<dbReference type="PANTHER" id="PTHR20883:SF48">
    <property type="entry name" value="ECTOINE DIOXYGENASE"/>
    <property type="match status" value="1"/>
</dbReference>
<dbReference type="Pfam" id="PF05721">
    <property type="entry name" value="PhyH"/>
    <property type="match status" value="1"/>
</dbReference>
<dbReference type="PANTHER" id="PTHR20883">
    <property type="entry name" value="PHYTANOYL-COA DIOXYGENASE DOMAIN CONTAINING 1"/>
    <property type="match status" value="1"/>
</dbReference>
<protein>
    <submittedName>
        <fullName evidence="2">Ectoine hydroxylase-related dioxygenase (Phytanoyl-CoA dioxygenase family)</fullName>
    </submittedName>
</protein>
<organism evidence="2 3">
    <name type="scientific">Aureibacter tunicatorum</name>
    <dbReference type="NCBI Taxonomy" id="866807"/>
    <lineage>
        <taxon>Bacteria</taxon>
        <taxon>Pseudomonadati</taxon>
        <taxon>Bacteroidota</taxon>
        <taxon>Cytophagia</taxon>
        <taxon>Cytophagales</taxon>
        <taxon>Persicobacteraceae</taxon>
        <taxon>Aureibacter</taxon>
    </lineage>
</organism>
<comment type="caution">
    <text evidence="2">The sequence shown here is derived from an EMBL/GenBank/DDBJ whole genome shotgun (WGS) entry which is preliminary data.</text>
</comment>
<dbReference type="Proteomes" id="UP001185092">
    <property type="component" value="Unassembled WGS sequence"/>
</dbReference>